<dbReference type="OrthoDB" id="5135333at2759"/>
<dbReference type="PANTHER" id="PTHR33112:SF12">
    <property type="entry name" value="HETEROKARYON INCOMPATIBILITY DOMAIN-CONTAINING PROTEIN"/>
    <property type="match status" value="1"/>
</dbReference>
<feature type="non-terminal residue" evidence="2">
    <location>
        <position position="398"/>
    </location>
</feature>
<reference evidence="2 3" key="1">
    <citation type="submission" date="2016-07" db="EMBL/GenBank/DDBJ databases">
        <title>Pervasive Adenine N6-methylation of Active Genes in Fungi.</title>
        <authorList>
            <consortium name="DOE Joint Genome Institute"/>
            <person name="Mondo S.J."/>
            <person name="Dannebaum R.O."/>
            <person name="Kuo R.C."/>
            <person name="Labutti K."/>
            <person name="Haridas S."/>
            <person name="Kuo A."/>
            <person name="Salamov A."/>
            <person name="Ahrendt S.R."/>
            <person name="Lipzen A."/>
            <person name="Sullivan W."/>
            <person name="Andreopoulos W.B."/>
            <person name="Clum A."/>
            <person name="Lindquist E."/>
            <person name="Daum C."/>
            <person name="Ramamoorthy G.K."/>
            <person name="Gryganskyi A."/>
            <person name="Culley D."/>
            <person name="Magnuson J.K."/>
            <person name="James T.Y."/>
            <person name="O'Malley M.A."/>
            <person name="Stajich J.E."/>
            <person name="Spatafora J.W."/>
            <person name="Visel A."/>
            <person name="Grigoriev I.V."/>
        </authorList>
    </citation>
    <scope>NUCLEOTIDE SEQUENCE [LARGE SCALE GENOMIC DNA]</scope>
    <source>
        <strain evidence="2 3">CBS 115471</strain>
    </source>
</reference>
<proteinExistence type="predicted"/>
<evidence type="ECO:0000313" key="3">
    <source>
        <dbReference type="Proteomes" id="UP000193144"/>
    </source>
</evidence>
<dbReference type="EMBL" id="MCFA01000115">
    <property type="protein sequence ID" value="ORY06639.1"/>
    <property type="molecule type" value="Genomic_DNA"/>
</dbReference>
<feature type="domain" description="Heterokaryon incompatibility" evidence="1">
    <location>
        <begin position="1"/>
        <end position="149"/>
    </location>
</feature>
<comment type="caution">
    <text evidence="2">The sequence shown here is derived from an EMBL/GenBank/DDBJ whole genome shotgun (WGS) entry which is preliminary data.</text>
</comment>
<sequence length="398" mass="45601">FAALSYTWGPPSGVKELQLEKSNLDILRDHGSLRHAQGIPDLIQDAITLCQDLSQRYLWVDRLCIVQDDSASKYAQIQAMDRIYNLATFTIIGAVPHGIGLPGVRGRPRKSSLWNHNRHFNDKTRFIGDNLTATVLRSYWNTRGWTFQERILSRRSVYFTEFSAYFLCNKHAQQEDIGDFAAVINPWTYNLPQYMAIIPDYTGRNLSFGSDILNAFMGIGNVFARAMHTSFVYGLPERYIVQSLLWEWHGEPERRLDAPPNTPSWCWAAWRGGIRWDLNSGVDRLHIGTLVRFYIAVDESTLRRIEAEEVWFFRKISLETLEDFPAVDDEYPEMKFMPDAAASKIAWKACPHNPWEVSSYPLTEEARELASIHPGSLVFTTTSALVSLRKHRVAAGEH</sequence>
<dbReference type="InterPro" id="IPR010730">
    <property type="entry name" value="HET"/>
</dbReference>
<dbReference type="Proteomes" id="UP000193144">
    <property type="component" value="Unassembled WGS sequence"/>
</dbReference>
<dbReference type="AlphaFoldDB" id="A0A1Y1Z8P4"/>
<dbReference type="STRING" id="1231657.A0A1Y1Z8P4"/>
<protein>
    <submittedName>
        <fullName evidence="2">Heterokaryon incompatibility protein-domain-containing protein</fullName>
    </submittedName>
</protein>
<feature type="non-terminal residue" evidence="2">
    <location>
        <position position="1"/>
    </location>
</feature>
<evidence type="ECO:0000313" key="2">
    <source>
        <dbReference type="EMBL" id="ORY06639.1"/>
    </source>
</evidence>
<accession>A0A1Y1Z8P4</accession>
<organism evidence="2 3">
    <name type="scientific">Clohesyomyces aquaticus</name>
    <dbReference type="NCBI Taxonomy" id="1231657"/>
    <lineage>
        <taxon>Eukaryota</taxon>
        <taxon>Fungi</taxon>
        <taxon>Dikarya</taxon>
        <taxon>Ascomycota</taxon>
        <taxon>Pezizomycotina</taxon>
        <taxon>Dothideomycetes</taxon>
        <taxon>Pleosporomycetidae</taxon>
        <taxon>Pleosporales</taxon>
        <taxon>Lindgomycetaceae</taxon>
        <taxon>Clohesyomyces</taxon>
    </lineage>
</organism>
<evidence type="ECO:0000259" key="1">
    <source>
        <dbReference type="Pfam" id="PF06985"/>
    </source>
</evidence>
<dbReference type="Pfam" id="PF06985">
    <property type="entry name" value="HET"/>
    <property type="match status" value="1"/>
</dbReference>
<keyword evidence="3" id="KW-1185">Reference proteome</keyword>
<name>A0A1Y1Z8P4_9PLEO</name>
<gene>
    <name evidence="2" type="ORF">BCR34DRAFT_632097</name>
</gene>
<dbReference type="PANTHER" id="PTHR33112">
    <property type="entry name" value="DOMAIN PROTEIN, PUTATIVE-RELATED"/>
    <property type="match status" value="1"/>
</dbReference>